<reference evidence="4" key="1">
    <citation type="submission" date="2015-11" db="EMBL/GenBank/DDBJ databases">
        <authorList>
            <person name="Varghese N."/>
        </authorList>
    </citation>
    <scope>NUCLEOTIDE SEQUENCE [LARGE SCALE GENOMIC DNA]</scope>
    <source>
        <strain evidence="4">DSM 45899</strain>
    </source>
</reference>
<keyword evidence="1" id="KW-0472">Membrane</keyword>
<dbReference type="Proteomes" id="UP000198802">
    <property type="component" value="Unassembled WGS sequence"/>
</dbReference>
<keyword evidence="1" id="KW-1133">Transmembrane helix</keyword>
<name>A0A0S4QYD3_9ACTN</name>
<dbReference type="RefSeq" id="WP_091283730.1">
    <property type="nucleotide sequence ID" value="NZ_FAOZ01000029.1"/>
</dbReference>
<evidence type="ECO:0000259" key="2">
    <source>
        <dbReference type="Pfam" id="PF01882"/>
    </source>
</evidence>
<dbReference type="InterPro" id="IPR002881">
    <property type="entry name" value="DUF58"/>
</dbReference>
<evidence type="ECO:0000313" key="3">
    <source>
        <dbReference type="EMBL" id="CUU59558.1"/>
    </source>
</evidence>
<evidence type="ECO:0000256" key="1">
    <source>
        <dbReference type="SAM" id="Phobius"/>
    </source>
</evidence>
<dbReference type="EMBL" id="FAOZ01000029">
    <property type="protein sequence ID" value="CUU59558.1"/>
    <property type="molecule type" value="Genomic_DNA"/>
</dbReference>
<accession>A0A0S4QYD3</accession>
<feature type="domain" description="DUF58" evidence="2">
    <location>
        <begin position="200"/>
        <end position="310"/>
    </location>
</feature>
<feature type="transmembrane region" description="Helical" evidence="1">
    <location>
        <begin position="12"/>
        <end position="32"/>
    </location>
</feature>
<dbReference type="PANTHER" id="PTHR34351:SF1">
    <property type="entry name" value="SLR1927 PROTEIN"/>
    <property type="match status" value="1"/>
</dbReference>
<organism evidence="3 4">
    <name type="scientific">Parafrankia irregularis</name>
    <dbReference type="NCBI Taxonomy" id="795642"/>
    <lineage>
        <taxon>Bacteria</taxon>
        <taxon>Bacillati</taxon>
        <taxon>Actinomycetota</taxon>
        <taxon>Actinomycetes</taxon>
        <taxon>Frankiales</taxon>
        <taxon>Frankiaceae</taxon>
        <taxon>Parafrankia</taxon>
    </lineage>
</organism>
<keyword evidence="4" id="KW-1185">Reference proteome</keyword>
<keyword evidence="1" id="KW-0812">Transmembrane</keyword>
<sequence>MGSSQATGSTRITGSGVAMAAATAVLIAAGLVLDYPELLALGLVAGVALLCAAGWMTVTPDVTLIREIHPPSVFQGDGARALVTVTNAARRRSPPILAAETVGEQTVAVALPSLAPGARFQAAYPLPTDRRGVFEVGPLVVGHTDPLRLLHVGRAFPDRSTLRVHPRIHTVDPLPTGGSPDMDGPTSATSPLGGVAFHSLREYVRGDDLRLIHWRSTARTGKMMVRHNVVPNEPRMTVVLDTSAAPYAGDYFEDAVRVAASLAVSGAQHGFPVELWTTGGRRGAAESSRDVAGLLDLLAAVGPADDDPGLAELTRMTPGEDGMVLGVVTGQPPGARLGAVSAVRSRFAMASVVCVGEEHGRPGLPVRGALTVNVRTSDDFAAVWNSWVRR</sequence>
<proteinExistence type="predicted"/>
<evidence type="ECO:0000313" key="4">
    <source>
        <dbReference type="Proteomes" id="UP000198802"/>
    </source>
</evidence>
<dbReference type="Pfam" id="PF01882">
    <property type="entry name" value="DUF58"/>
    <property type="match status" value="1"/>
</dbReference>
<feature type="transmembrane region" description="Helical" evidence="1">
    <location>
        <begin position="38"/>
        <end position="58"/>
    </location>
</feature>
<dbReference type="PANTHER" id="PTHR34351">
    <property type="entry name" value="SLR1927 PROTEIN-RELATED"/>
    <property type="match status" value="1"/>
</dbReference>
<dbReference type="AlphaFoldDB" id="A0A0S4QYD3"/>
<protein>
    <submittedName>
        <fullName evidence="3">Uncharacterized conserved protein, DUF58 family, contains vWF domain</fullName>
    </submittedName>
</protein>
<gene>
    <name evidence="3" type="ORF">Ga0074812_12928</name>
</gene>